<gene>
    <name evidence="5" type="ORF">D0Y50_04335</name>
</gene>
<feature type="domain" description="Flavodoxin-like" evidence="4">
    <location>
        <begin position="4"/>
        <end position="143"/>
    </location>
</feature>
<evidence type="ECO:0000313" key="6">
    <source>
        <dbReference type="Proteomes" id="UP000262073"/>
    </source>
</evidence>
<dbReference type="InterPro" id="IPR029039">
    <property type="entry name" value="Flavoprotein-like_sf"/>
</dbReference>
<name>A0A346NJF9_9ALTE</name>
<keyword evidence="6" id="KW-1185">Reference proteome</keyword>
<keyword evidence="2" id="KW-0285">Flavoprotein</keyword>
<dbReference type="GO" id="GO:0005829">
    <property type="term" value="C:cytosol"/>
    <property type="evidence" value="ECO:0007669"/>
    <property type="project" value="TreeGrafter"/>
</dbReference>
<dbReference type="SUPFAM" id="SSF52218">
    <property type="entry name" value="Flavoproteins"/>
    <property type="match status" value="1"/>
</dbReference>
<dbReference type="RefSeq" id="WP_108567927.1">
    <property type="nucleotide sequence ID" value="NZ_CP031769.1"/>
</dbReference>
<dbReference type="PANTHER" id="PTHR19384">
    <property type="entry name" value="NITRIC OXIDE SYNTHASE-RELATED"/>
    <property type="match status" value="1"/>
</dbReference>
<dbReference type="AlphaFoldDB" id="A0A346NJF9"/>
<dbReference type="Proteomes" id="UP000262073">
    <property type="component" value="Chromosome"/>
</dbReference>
<protein>
    <submittedName>
        <fullName evidence="5">Flavodoxin</fullName>
    </submittedName>
</protein>
<evidence type="ECO:0000259" key="4">
    <source>
        <dbReference type="PROSITE" id="PS50902"/>
    </source>
</evidence>
<sequence>MAKLGIFCGSVYGNAQHVAEQVEESLASQGYDCELYEDAAVADFTQNDAILVITSTTGQGDVPPNLEFVFSDLKDEFPLLNQKPFAVAGLGDSSYDNFCGGGRHFYALLTELQGKPVADMLEVDAIETMEPEKDVVEWVNGLKDKLFVE</sequence>
<evidence type="ECO:0000256" key="3">
    <source>
        <dbReference type="ARBA" id="ARBA00022643"/>
    </source>
</evidence>
<dbReference type="PANTHER" id="PTHR19384:SF128">
    <property type="entry name" value="NADPH OXIDOREDUCTASE A"/>
    <property type="match status" value="1"/>
</dbReference>
<comment type="cofactor">
    <cofactor evidence="1">
        <name>FMN</name>
        <dbReference type="ChEBI" id="CHEBI:58210"/>
    </cofactor>
</comment>
<dbReference type="PROSITE" id="PS50902">
    <property type="entry name" value="FLAVODOXIN_LIKE"/>
    <property type="match status" value="1"/>
</dbReference>
<dbReference type="Pfam" id="PF00258">
    <property type="entry name" value="Flavodoxin_1"/>
    <property type="match status" value="1"/>
</dbReference>
<dbReference type="NCBIfam" id="NF005989">
    <property type="entry name" value="PRK08105.1"/>
    <property type="match status" value="1"/>
</dbReference>
<evidence type="ECO:0000313" key="5">
    <source>
        <dbReference type="EMBL" id="AXR05666.1"/>
    </source>
</evidence>
<dbReference type="GO" id="GO:0050660">
    <property type="term" value="F:flavin adenine dinucleotide binding"/>
    <property type="evidence" value="ECO:0007669"/>
    <property type="project" value="TreeGrafter"/>
</dbReference>
<reference evidence="5 6" key="1">
    <citation type="submission" date="2018-08" db="EMBL/GenBank/DDBJ databases">
        <title>Salinimonas sediminis sp. nov., a piezophilic bacterium isolated from a deep-sea sediment sample from the New Britain Trench.</title>
        <authorList>
            <person name="Cao J."/>
        </authorList>
    </citation>
    <scope>NUCLEOTIDE SEQUENCE [LARGE SCALE GENOMIC DNA]</scope>
    <source>
        <strain evidence="5 6">N102</strain>
    </source>
</reference>
<dbReference type="EMBL" id="CP031769">
    <property type="protein sequence ID" value="AXR05666.1"/>
    <property type="molecule type" value="Genomic_DNA"/>
</dbReference>
<keyword evidence="3" id="KW-0288">FMN</keyword>
<dbReference type="InterPro" id="IPR008254">
    <property type="entry name" value="Flavodoxin/NO_synth"/>
</dbReference>
<organism evidence="5 6">
    <name type="scientific">Salinimonas sediminis</name>
    <dbReference type="NCBI Taxonomy" id="2303538"/>
    <lineage>
        <taxon>Bacteria</taxon>
        <taxon>Pseudomonadati</taxon>
        <taxon>Pseudomonadota</taxon>
        <taxon>Gammaproteobacteria</taxon>
        <taxon>Alteromonadales</taxon>
        <taxon>Alteromonadaceae</taxon>
        <taxon>Alteromonas/Salinimonas group</taxon>
        <taxon>Salinimonas</taxon>
    </lineage>
</organism>
<proteinExistence type="predicted"/>
<dbReference type="GO" id="GO:0016491">
    <property type="term" value="F:oxidoreductase activity"/>
    <property type="evidence" value="ECO:0007669"/>
    <property type="project" value="TreeGrafter"/>
</dbReference>
<dbReference type="Gene3D" id="3.40.50.360">
    <property type="match status" value="1"/>
</dbReference>
<dbReference type="OrthoDB" id="359268at2"/>
<evidence type="ECO:0000256" key="1">
    <source>
        <dbReference type="ARBA" id="ARBA00001917"/>
    </source>
</evidence>
<evidence type="ECO:0000256" key="2">
    <source>
        <dbReference type="ARBA" id="ARBA00022630"/>
    </source>
</evidence>
<accession>A0A346NJF9</accession>
<dbReference type="KEGG" id="salm:D0Y50_04335"/>
<dbReference type="GO" id="GO:0010181">
    <property type="term" value="F:FMN binding"/>
    <property type="evidence" value="ECO:0007669"/>
    <property type="project" value="InterPro"/>
</dbReference>